<organism evidence="1 2">
    <name type="scientific">Ilex paraguariensis</name>
    <name type="common">yerba mate</name>
    <dbReference type="NCBI Taxonomy" id="185542"/>
    <lineage>
        <taxon>Eukaryota</taxon>
        <taxon>Viridiplantae</taxon>
        <taxon>Streptophyta</taxon>
        <taxon>Embryophyta</taxon>
        <taxon>Tracheophyta</taxon>
        <taxon>Spermatophyta</taxon>
        <taxon>Magnoliopsida</taxon>
        <taxon>eudicotyledons</taxon>
        <taxon>Gunneridae</taxon>
        <taxon>Pentapetalae</taxon>
        <taxon>asterids</taxon>
        <taxon>campanulids</taxon>
        <taxon>Aquifoliales</taxon>
        <taxon>Aquifoliaceae</taxon>
        <taxon>Ilex</taxon>
    </lineage>
</organism>
<name>A0ABC8V257_9AQUA</name>
<gene>
    <name evidence="1" type="ORF">ILEXP_LOCUS57857</name>
</gene>
<feature type="non-terminal residue" evidence="1">
    <location>
        <position position="53"/>
    </location>
</feature>
<accession>A0ABC8V257</accession>
<dbReference type="AlphaFoldDB" id="A0ABC8V257"/>
<comment type="caution">
    <text evidence="1">The sequence shown here is derived from an EMBL/GenBank/DDBJ whole genome shotgun (WGS) entry which is preliminary data.</text>
</comment>
<evidence type="ECO:0000313" key="2">
    <source>
        <dbReference type="Proteomes" id="UP001642360"/>
    </source>
</evidence>
<feature type="non-terminal residue" evidence="1">
    <location>
        <position position="1"/>
    </location>
</feature>
<proteinExistence type="predicted"/>
<protein>
    <submittedName>
        <fullName evidence="1">Uncharacterized protein</fullName>
    </submittedName>
</protein>
<dbReference type="Proteomes" id="UP001642360">
    <property type="component" value="Unassembled WGS sequence"/>
</dbReference>
<sequence>RVGDEDAENWYRVLQRASFLVVKKMDAEGFWDTDNRGSRCKIVVGAGGGDKSD</sequence>
<dbReference type="EMBL" id="CAUOFW020009929">
    <property type="protein sequence ID" value="CAK9187334.1"/>
    <property type="molecule type" value="Genomic_DNA"/>
</dbReference>
<keyword evidence="2" id="KW-1185">Reference proteome</keyword>
<reference evidence="1 2" key="1">
    <citation type="submission" date="2024-02" db="EMBL/GenBank/DDBJ databases">
        <authorList>
            <person name="Vignale AGUSTIN F."/>
            <person name="Sosa J E."/>
            <person name="Modenutti C."/>
        </authorList>
    </citation>
    <scope>NUCLEOTIDE SEQUENCE [LARGE SCALE GENOMIC DNA]</scope>
</reference>
<evidence type="ECO:0000313" key="1">
    <source>
        <dbReference type="EMBL" id="CAK9187334.1"/>
    </source>
</evidence>